<feature type="transmembrane region" description="Helical" evidence="7">
    <location>
        <begin position="59"/>
        <end position="78"/>
    </location>
</feature>
<name>D4YSM6_9LACO</name>
<dbReference type="EMBL" id="ADNY01000013">
    <property type="protein sequence ID" value="EFG56041.1"/>
    <property type="molecule type" value="Genomic_DNA"/>
</dbReference>
<keyword evidence="5 7" id="KW-1133">Transmembrane helix</keyword>
<dbReference type="PANTHER" id="PTHR23501:SF191">
    <property type="entry name" value="VACUOLAR BASIC AMINO ACID TRANSPORTER 4"/>
    <property type="match status" value="1"/>
</dbReference>
<proteinExistence type="predicted"/>
<feature type="transmembrane region" description="Helical" evidence="7">
    <location>
        <begin position="237"/>
        <end position="255"/>
    </location>
</feature>
<evidence type="ECO:0000256" key="6">
    <source>
        <dbReference type="ARBA" id="ARBA00023136"/>
    </source>
</evidence>
<feature type="transmembrane region" description="Helical" evidence="7">
    <location>
        <begin position="342"/>
        <end position="360"/>
    </location>
</feature>
<evidence type="ECO:0000259" key="8">
    <source>
        <dbReference type="PROSITE" id="PS50850"/>
    </source>
</evidence>
<feature type="transmembrane region" description="Helical" evidence="7">
    <location>
        <begin position="21"/>
        <end position="47"/>
    </location>
</feature>
<feature type="domain" description="Major facilitator superfamily (MFS) profile" evidence="8">
    <location>
        <begin position="25"/>
        <end position="499"/>
    </location>
</feature>
<evidence type="ECO:0000256" key="7">
    <source>
        <dbReference type="SAM" id="Phobius"/>
    </source>
</evidence>
<feature type="transmembrane region" description="Helical" evidence="7">
    <location>
        <begin position="276"/>
        <end position="297"/>
    </location>
</feature>
<evidence type="ECO:0000313" key="10">
    <source>
        <dbReference type="Proteomes" id="UP000004069"/>
    </source>
</evidence>
<evidence type="ECO:0000256" key="2">
    <source>
        <dbReference type="ARBA" id="ARBA00022448"/>
    </source>
</evidence>
<keyword evidence="6 7" id="KW-0472">Membrane</keyword>
<dbReference type="CDD" id="cd17502">
    <property type="entry name" value="MFS_Azr1_MDR_like"/>
    <property type="match status" value="1"/>
</dbReference>
<keyword evidence="2" id="KW-0813">Transport</keyword>
<dbReference type="FunFam" id="1.20.1720.10:FF:000004">
    <property type="entry name" value="EmrB/QacA family drug resistance transporter"/>
    <property type="match status" value="1"/>
</dbReference>
<dbReference type="SUPFAM" id="SSF103473">
    <property type="entry name" value="MFS general substrate transporter"/>
    <property type="match status" value="1"/>
</dbReference>
<dbReference type="PANTHER" id="PTHR23501">
    <property type="entry name" value="MAJOR FACILITATOR SUPERFAMILY"/>
    <property type="match status" value="1"/>
</dbReference>
<protein>
    <submittedName>
        <fullName evidence="9">Transporter, major facilitator family protein</fullName>
    </submittedName>
</protein>
<dbReference type="InterPro" id="IPR020846">
    <property type="entry name" value="MFS_dom"/>
</dbReference>
<reference evidence="9 10" key="1">
    <citation type="submission" date="2010-04" db="EMBL/GenBank/DDBJ databases">
        <authorList>
            <person name="Muzny D."/>
            <person name="Qin X."/>
            <person name="Deng J."/>
            <person name="Jiang H."/>
            <person name="Liu Y."/>
            <person name="Qu J."/>
            <person name="Song X.-Z."/>
            <person name="Zhang L."/>
            <person name="Thornton R."/>
            <person name="Coyle M."/>
            <person name="Francisco L."/>
            <person name="Jackson L."/>
            <person name="Javaid M."/>
            <person name="Korchina V."/>
            <person name="Kovar C."/>
            <person name="Mata R."/>
            <person name="Mathew T."/>
            <person name="Ngo R."/>
            <person name="Nguyen L."/>
            <person name="Nguyen N."/>
            <person name="Okwuonu G."/>
            <person name="Ongeri F."/>
            <person name="Pham C."/>
            <person name="Simmons D."/>
            <person name="Wilczek-Boney K."/>
            <person name="Hale W."/>
            <person name="Jakkamsetti A."/>
            <person name="Pham P."/>
            <person name="Ruth R."/>
            <person name="San Lucas F."/>
            <person name="Warren J."/>
            <person name="Zhang J."/>
            <person name="Zhao Z."/>
            <person name="Zhou C."/>
            <person name="Zhu D."/>
            <person name="Lee S."/>
            <person name="Bess C."/>
            <person name="Blankenburg K."/>
            <person name="Forbes L."/>
            <person name="Fu Q."/>
            <person name="Gubbala S."/>
            <person name="Hirani K."/>
            <person name="Jayaseelan J.C."/>
            <person name="Lara F."/>
            <person name="Munidasa M."/>
            <person name="Palculict T."/>
            <person name="Patil S."/>
            <person name="Pu L.-L."/>
            <person name="Saada N."/>
            <person name="Tang L."/>
            <person name="Weissenberger G."/>
            <person name="Zhu Y."/>
            <person name="Hemphill L."/>
            <person name="Shang Y."/>
            <person name="Youmans B."/>
            <person name="Ayvaz T."/>
            <person name="Ross M."/>
            <person name="Santibanez J."/>
            <person name="Aqrawi P."/>
            <person name="Gross S."/>
            <person name="Joshi V."/>
            <person name="Fowler G."/>
            <person name="Nazareth L."/>
            <person name="Reid J."/>
            <person name="Worley K."/>
            <person name="Petrosino J."/>
            <person name="Highlander S."/>
            <person name="Gibbs R."/>
        </authorList>
    </citation>
    <scope>NUCLEOTIDE SEQUENCE [LARGE SCALE GENOMIC DNA]</scope>
    <source>
        <strain evidence="9 10">DSM 11664</strain>
    </source>
</reference>
<gene>
    <name evidence="9" type="ORF">HMPREF0493_0504</name>
</gene>
<evidence type="ECO:0000256" key="3">
    <source>
        <dbReference type="ARBA" id="ARBA00022475"/>
    </source>
</evidence>
<dbReference type="STRING" id="83683.B1745_02000"/>
<dbReference type="Pfam" id="PF07690">
    <property type="entry name" value="MFS_1"/>
    <property type="match status" value="1"/>
</dbReference>
<keyword evidence="3" id="KW-1003">Cell membrane</keyword>
<dbReference type="GO" id="GO:0005886">
    <property type="term" value="C:plasma membrane"/>
    <property type="evidence" value="ECO:0007669"/>
    <property type="project" value="UniProtKB-SubCell"/>
</dbReference>
<evidence type="ECO:0000256" key="4">
    <source>
        <dbReference type="ARBA" id="ARBA00022692"/>
    </source>
</evidence>
<feature type="transmembrane region" description="Helical" evidence="7">
    <location>
        <begin position="90"/>
        <end position="109"/>
    </location>
</feature>
<evidence type="ECO:0000256" key="5">
    <source>
        <dbReference type="ARBA" id="ARBA00022989"/>
    </source>
</evidence>
<dbReference type="PRINTS" id="PR01036">
    <property type="entry name" value="TCRTETB"/>
</dbReference>
<organism evidence="9 10">
    <name type="scientific">Lactobacillus amylolyticus DSM 11664</name>
    <dbReference type="NCBI Taxonomy" id="585524"/>
    <lineage>
        <taxon>Bacteria</taxon>
        <taxon>Bacillati</taxon>
        <taxon>Bacillota</taxon>
        <taxon>Bacilli</taxon>
        <taxon>Lactobacillales</taxon>
        <taxon>Lactobacillaceae</taxon>
        <taxon>Lactobacillus</taxon>
    </lineage>
</organism>
<accession>D4YSM6</accession>
<dbReference type="AlphaFoldDB" id="D4YSM6"/>
<sequence length="504" mass="55649">MILSKVINKNTKREQVMKKTNVSIVTLAIFMTTFMTAIEGTIVSTAMPTIVSDLDGLEIMNWVVAIFLLITAVSTPLYGKLADSIGCKPVFLFGIALFVIGSSLCGLAQNMVELILFRVIQGLGSGAVQPVAITIIADLYKLEKRAKMLGLNSGFWGVAAVIAPLLGGFIVQHLSWHWVFYINVPIGIIAFLLVVFFLKEPEHSSKSKLDLKGTFYLIVFLLSLMVFLQELGTSNNWLLMIVLVLLIISSVIIFFKVEKSAQDPIMPLNILKSKEFTIINLITLLISGVVIGFEFYIPTWMQGINGTNASLAGFAVTPSSLMWIVGSFLIGWMLAKWGIKLTYDYMLIILILADLVLILVPIYTPFWVFCIVAAFNGTAFGAITTASQVRSQVLVGKDEIGVATSFNTLMKYLGQTMMVSIYGITFNTIIAQHLKNHPNLNQGMMNKIVSAQKALSLPQKLVPQLRQVLFSSLKGVYVVSLIVIVISLIMNQFYQNHKLKQNNA</sequence>
<feature type="transmembrane region" description="Helical" evidence="7">
    <location>
        <begin position="309"/>
        <end position="335"/>
    </location>
</feature>
<feature type="transmembrane region" description="Helical" evidence="7">
    <location>
        <begin position="475"/>
        <end position="494"/>
    </location>
</feature>
<comment type="caution">
    <text evidence="9">The sequence shown here is derived from an EMBL/GenBank/DDBJ whole genome shotgun (WGS) entry which is preliminary data.</text>
</comment>
<evidence type="ECO:0000313" key="9">
    <source>
        <dbReference type="EMBL" id="EFG56041.1"/>
    </source>
</evidence>
<feature type="transmembrane region" description="Helical" evidence="7">
    <location>
        <begin position="178"/>
        <end position="198"/>
    </location>
</feature>
<dbReference type="Gene3D" id="1.20.1720.10">
    <property type="entry name" value="Multidrug resistance protein D"/>
    <property type="match status" value="1"/>
</dbReference>
<evidence type="ECO:0000256" key="1">
    <source>
        <dbReference type="ARBA" id="ARBA00004651"/>
    </source>
</evidence>
<dbReference type="Proteomes" id="UP000004069">
    <property type="component" value="Unassembled WGS sequence"/>
</dbReference>
<dbReference type="PROSITE" id="PS50850">
    <property type="entry name" value="MFS"/>
    <property type="match status" value="1"/>
</dbReference>
<dbReference type="Gene3D" id="1.20.1250.20">
    <property type="entry name" value="MFS general substrate transporter like domains"/>
    <property type="match status" value="1"/>
</dbReference>
<comment type="subcellular location">
    <subcellularLocation>
        <location evidence="1">Cell membrane</location>
        <topology evidence="1">Multi-pass membrane protein</topology>
    </subcellularLocation>
</comment>
<keyword evidence="4 7" id="KW-0812">Transmembrane</keyword>
<feature type="transmembrane region" description="Helical" evidence="7">
    <location>
        <begin position="210"/>
        <end position="231"/>
    </location>
</feature>
<feature type="transmembrane region" description="Helical" evidence="7">
    <location>
        <begin position="149"/>
        <end position="172"/>
    </location>
</feature>
<dbReference type="InterPro" id="IPR011701">
    <property type="entry name" value="MFS"/>
</dbReference>
<dbReference type="eggNOG" id="COG2814">
    <property type="taxonomic scope" value="Bacteria"/>
</dbReference>
<dbReference type="InterPro" id="IPR036259">
    <property type="entry name" value="MFS_trans_sf"/>
</dbReference>
<dbReference type="GO" id="GO:0022857">
    <property type="term" value="F:transmembrane transporter activity"/>
    <property type="evidence" value="ECO:0007669"/>
    <property type="project" value="InterPro"/>
</dbReference>
<feature type="transmembrane region" description="Helical" evidence="7">
    <location>
        <begin position="115"/>
        <end position="137"/>
    </location>
</feature>
<keyword evidence="10" id="KW-1185">Reference proteome</keyword>